<evidence type="ECO:0000256" key="12">
    <source>
        <dbReference type="ARBA" id="ARBA00023293"/>
    </source>
</evidence>
<evidence type="ECO:0000256" key="13">
    <source>
        <dbReference type="RuleBase" id="RU000405"/>
    </source>
</evidence>
<sequence length="622" mass="70424">MMSANGLKVDARSHCTTPSERNVPQLVSVKVGCFSINPASMRGRRIFLIQMVVLCFVPHAALILQNCSIMAQLSQTFDSSLFLNDEINMTLSLGEMVLAIQDERAYVTRYLFSDSLTSDVRNKTTLRRVFFITDFWLDDAPPLLLSDELKMTLYHYREDVLGVTNMKRTESIKRISVYKKLNSILLVHMIKAVKATKTPLWRQLSACYEFIKTLEDLSILQTLVTYSLVSDDHEYVLAPVKQQLELAVEHLESAVQYLEFETFNDDEILKKMLMYYKTTLTNVSENNFKMDDWDSVGNDYVEKTSGFVEMSKTMQTGLWKYVRKSADHEVWYARRTLALGVFVLVVVLLASPVLILILRHIITTIQAFTESIQHSTEQLMAEKQKSDLLLSRMLPLPVLKRLRAQRTVPAEAFDAVTIYFSDIVGFTNISANSTPMEIINMLNMLYRLFDDRIMQYNVYKVETIGDAYMVVSGLPQRNGNRHVSEIADMALSLLRCVEGAVVPHRPEEPLRVRAGVNTGPCVAGVVGATMPRYCLFGDAINTASRMESTGEAMKIHISSSTKEALDKIGNYITESRGMIDVAGKGLMETFWLVGKVGNMVSESPCQLKLEDYDQNTLELLIK</sequence>
<comment type="subcellular location">
    <subcellularLocation>
        <location evidence="1">Membrane</location>
        <topology evidence="1">Single-pass type I membrane protein</topology>
    </subcellularLocation>
</comment>
<evidence type="ECO:0000256" key="4">
    <source>
        <dbReference type="ARBA" id="ARBA00022729"/>
    </source>
</evidence>
<accession>A0A8J2QFH5</accession>
<dbReference type="FunFam" id="3.30.70.1230:FF:000004">
    <property type="entry name" value="Guanylate cyclase"/>
    <property type="match status" value="1"/>
</dbReference>
<dbReference type="InterPro" id="IPR050401">
    <property type="entry name" value="Cyclic_nucleotide_synthase"/>
</dbReference>
<keyword evidence="8 14" id="KW-0472">Membrane</keyword>
<dbReference type="InterPro" id="IPR018297">
    <property type="entry name" value="A/G_cyclase_CS"/>
</dbReference>
<dbReference type="GO" id="GO:0004383">
    <property type="term" value="F:guanylate cyclase activity"/>
    <property type="evidence" value="ECO:0007669"/>
    <property type="project" value="UniProtKB-EC"/>
</dbReference>
<feature type="transmembrane region" description="Helical" evidence="14">
    <location>
        <begin position="337"/>
        <end position="358"/>
    </location>
</feature>
<comment type="similarity">
    <text evidence="13">Belongs to the adenylyl cyclase class-4/guanylyl cyclase family.</text>
</comment>
<dbReference type="GO" id="GO:0004016">
    <property type="term" value="F:adenylate cyclase activity"/>
    <property type="evidence" value="ECO:0007669"/>
    <property type="project" value="TreeGrafter"/>
</dbReference>
<dbReference type="PROSITE" id="PS50125">
    <property type="entry name" value="GUANYLATE_CYCLASE_2"/>
    <property type="match status" value="1"/>
</dbReference>
<dbReference type="GO" id="GO:0007168">
    <property type="term" value="P:receptor guanylyl cyclase signaling pathway"/>
    <property type="evidence" value="ECO:0007669"/>
    <property type="project" value="TreeGrafter"/>
</dbReference>
<dbReference type="Proteomes" id="UP000789524">
    <property type="component" value="Unassembled WGS sequence"/>
</dbReference>
<evidence type="ECO:0000256" key="3">
    <source>
        <dbReference type="ARBA" id="ARBA00022692"/>
    </source>
</evidence>
<dbReference type="GO" id="GO:0035556">
    <property type="term" value="P:intracellular signal transduction"/>
    <property type="evidence" value="ECO:0007669"/>
    <property type="project" value="InterPro"/>
</dbReference>
<evidence type="ECO:0000256" key="2">
    <source>
        <dbReference type="ARBA" id="ARBA00012202"/>
    </source>
</evidence>
<dbReference type="PANTHER" id="PTHR11920">
    <property type="entry name" value="GUANYLYL CYCLASE"/>
    <property type="match status" value="1"/>
</dbReference>
<keyword evidence="6 14" id="KW-1133">Transmembrane helix</keyword>
<dbReference type="CDD" id="cd07302">
    <property type="entry name" value="CHD"/>
    <property type="match status" value="1"/>
</dbReference>
<keyword evidence="4" id="KW-0732">Signal</keyword>
<dbReference type="InterPro" id="IPR001054">
    <property type="entry name" value="A/G_cyclase"/>
</dbReference>
<protein>
    <recommendedName>
        <fullName evidence="2">guanylate cyclase</fullName>
        <ecNumber evidence="2">4.6.1.2</ecNumber>
    </recommendedName>
</protein>
<evidence type="ECO:0000256" key="7">
    <source>
        <dbReference type="ARBA" id="ARBA00023134"/>
    </source>
</evidence>
<dbReference type="EC" id="4.6.1.2" evidence="2"/>
<dbReference type="Gene3D" id="3.30.70.1230">
    <property type="entry name" value="Nucleotide cyclase"/>
    <property type="match status" value="1"/>
</dbReference>
<evidence type="ECO:0000256" key="5">
    <source>
        <dbReference type="ARBA" id="ARBA00022741"/>
    </source>
</evidence>
<dbReference type="GO" id="GO:0001653">
    <property type="term" value="F:peptide receptor activity"/>
    <property type="evidence" value="ECO:0007669"/>
    <property type="project" value="TreeGrafter"/>
</dbReference>
<dbReference type="GO" id="GO:0005886">
    <property type="term" value="C:plasma membrane"/>
    <property type="evidence" value="ECO:0007669"/>
    <property type="project" value="TreeGrafter"/>
</dbReference>
<feature type="domain" description="Guanylate cyclase" evidence="15">
    <location>
        <begin position="417"/>
        <end position="547"/>
    </location>
</feature>
<evidence type="ECO:0000256" key="8">
    <source>
        <dbReference type="ARBA" id="ARBA00023136"/>
    </source>
</evidence>
<reference evidence="16" key="1">
    <citation type="submission" date="2021-09" db="EMBL/GenBank/DDBJ databases">
        <authorList>
            <person name="Martin H S."/>
        </authorList>
    </citation>
    <scope>NUCLEOTIDE SEQUENCE</scope>
</reference>
<keyword evidence="10" id="KW-0325">Glycoprotein</keyword>
<dbReference type="SUPFAM" id="SSF55073">
    <property type="entry name" value="Nucleotide cyclase"/>
    <property type="match status" value="1"/>
</dbReference>
<evidence type="ECO:0000256" key="9">
    <source>
        <dbReference type="ARBA" id="ARBA00023170"/>
    </source>
</evidence>
<evidence type="ECO:0000313" key="17">
    <source>
        <dbReference type="Proteomes" id="UP000789524"/>
    </source>
</evidence>
<evidence type="ECO:0000256" key="6">
    <source>
        <dbReference type="ARBA" id="ARBA00022989"/>
    </source>
</evidence>
<dbReference type="Pfam" id="PF00211">
    <property type="entry name" value="Guanylate_cyc"/>
    <property type="match status" value="1"/>
</dbReference>
<keyword evidence="11 13" id="KW-0456">Lyase</keyword>
<keyword evidence="12" id="KW-0141">cGMP biosynthesis</keyword>
<evidence type="ECO:0000256" key="1">
    <source>
        <dbReference type="ARBA" id="ARBA00004479"/>
    </source>
</evidence>
<dbReference type="SMART" id="SM00044">
    <property type="entry name" value="CYCc"/>
    <property type="match status" value="1"/>
</dbReference>
<organism evidence="16 17">
    <name type="scientific">Danaus chrysippus</name>
    <name type="common">African queen</name>
    <dbReference type="NCBI Taxonomy" id="151541"/>
    <lineage>
        <taxon>Eukaryota</taxon>
        <taxon>Metazoa</taxon>
        <taxon>Ecdysozoa</taxon>
        <taxon>Arthropoda</taxon>
        <taxon>Hexapoda</taxon>
        <taxon>Insecta</taxon>
        <taxon>Pterygota</taxon>
        <taxon>Neoptera</taxon>
        <taxon>Endopterygota</taxon>
        <taxon>Lepidoptera</taxon>
        <taxon>Glossata</taxon>
        <taxon>Ditrysia</taxon>
        <taxon>Papilionoidea</taxon>
        <taxon>Nymphalidae</taxon>
        <taxon>Danainae</taxon>
        <taxon>Danaini</taxon>
        <taxon>Danaina</taxon>
        <taxon>Danaus</taxon>
        <taxon>Anosia</taxon>
    </lineage>
</organism>
<evidence type="ECO:0000256" key="14">
    <source>
        <dbReference type="SAM" id="Phobius"/>
    </source>
</evidence>
<dbReference type="GO" id="GO:0005525">
    <property type="term" value="F:GTP binding"/>
    <property type="evidence" value="ECO:0007669"/>
    <property type="project" value="UniProtKB-KW"/>
</dbReference>
<keyword evidence="9" id="KW-0675">Receptor</keyword>
<name>A0A8J2QFH5_9NEOP</name>
<keyword evidence="7" id="KW-0342">GTP-binding</keyword>
<dbReference type="EMBL" id="CAKASE010000047">
    <property type="protein sequence ID" value="CAG9561687.1"/>
    <property type="molecule type" value="Genomic_DNA"/>
</dbReference>
<dbReference type="InterPro" id="IPR029787">
    <property type="entry name" value="Nucleotide_cyclase"/>
</dbReference>
<dbReference type="AlphaFoldDB" id="A0A8J2QFH5"/>
<keyword evidence="5" id="KW-0547">Nucleotide-binding</keyword>
<keyword evidence="3 14" id="KW-0812">Transmembrane</keyword>
<evidence type="ECO:0000256" key="11">
    <source>
        <dbReference type="ARBA" id="ARBA00023239"/>
    </source>
</evidence>
<feature type="transmembrane region" description="Helical" evidence="14">
    <location>
        <begin position="46"/>
        <end position="64"/>
    </location>
</feature>
<dbReference type="PANTHER" id="PTHR11920:SF501">
    <property type="entry name" value="GUANYLATE CYCLASE 32E"/>
    <property type="match status" value="1"/>
</dbReference>
<dbReference type="OrthoDB" id="1890790at2759"/>
<evidence type="ECO:0000313" key="16">
    <source>
        <dbReference type="EMBL" id="CAG9561687.1"/>
    </source>
</evidence>
<keyword evidence="17" id="KW-1185">Reference proteome</keyword>
<evidence type="ECO:0000256" key="10">
    <source>
        <dbReference type="ARBA" id="ARBA00023180"/>
    </source>
</evidence>
<comment type="caution">
    <text evidence="16">The sequence shown here is derived from an EMBL/GenBank/DDBJ whole genome shotgun (WGS) entry which is preliminary data.</text>
</comment>
<proteinExistence type="inferred from homology"/>
<dbReference type="Gene3D" id="6.10.250.780">
    <property type="match status" value="1"/>
</dbReference>
<dbReference type="PROSITE" id="PS00452">
    <property type="entry name" value="GUANYLATE_CYCLASE_1"/>
    <property type="match status" value="1"/>
</dbReference>
<evidence type="ECO:0000259" key="15">
    <source>
        <dbReference type="PROSITE" id="PS50125"/>
    </source>
</evidence>
<gene>
    <name evidence="16" type="ORF">DCHRY22_LOCUS3147</name>
</gene>